<keyword evidence="6 9" id="KW-0472">Membrane</keyword>
<dbReference type="Pfam" id="PF01544">
    <property type="entry name" value="CorA"/>
    <property type="match status" value="1"/>
</dbReference>
<evidence type="ECO:0000256" key="5">
    <source>
        <dbReference type="ARBA" id="ARBA00023043"/>
    </source>
</evidence>
<evidence type="ECO:0000313" key="11">
    <source>
        <dbReference type="Proteomes" id="UP001324427"/>
    </source>
</evidence>
<dbReference type="GO" id="GO:0016020">
    <property type="term" value="C:membrane"/>
    <property type="evidence" value="ECO:0007669"/>
    <property type="project" value="UniProtKB-SubCell"/>
</dbReference>
<dbReference type="SUPFAM" id="SSF144083">
    <property type="entry name" value="Magnesium transport protein CorA, transmembrane region"/>
    <property type="match status" value="1"/>
</dbReference>
<evidence type="ECO:0000256" key="4">
    <source>
        <dbReference type="ARBA" id="ARBA00022989"/>
    </source>
</evidence>
<dbReference type="Pfam" id="PF12796">
    <property type="entry name" value="Ank_2"/>
    <property type="match status" value="3"/>
</dbReference>
<feature type="repeat" description="ANK" evidence="7">
    <location>
        <begin position="89"/>
        <end position="121"/>
    </location>
</feature>
<evidence type="ECO:0000256" key="3">
    <source>
        <dbReference type="ARBA" id="ARBA00022737"/>
    </source>
</evidence>
<feature type="region of interest" description="Disordered" evidence="8">
    <location>
        <begin position="889"/>
        <end position="909"/>
    </location>
</feature>
<dbReference type="InterPro" id="IPR045863">
    <property type="entry name" value="CorA_TM1_TM2"/>
</dbReference>
<reference evidence="10 11" key="1">
    <citation type="submission" date="2021-11" db="EMBL/GenBank/DDBJ databases">
        <title>Black yeast isolated from Biological Soil Crust.</title>
        <authorList>
            <person name="Kurbessoian T."/>
        </authorList>
    </citation>
    <scope>NUCLEOTIDE SEQUENCE [LARGE SCALE GENOMIC DNA]</scope>
    <source>
        <strain evidence="10 11">CCFEE 5522</strain>
    </source>
</reference>
<name>A0AAV9JN93_9PEZI</name>
<keyword evidence="3" id="KW-0677">Repeat</keyword>
<dbReference type="PANTHER" id="PTHR24173:SF74">
    <property type="entry name" value="ANKYRIN REPEAT DOMAIN-CONTAINING PROTEIN 16"/>
    <property type="match status" value="1"/>
</dbReference>
<dbReference type="AlphaFoldDB" id="A0AAV9JN93"/>
<feature type="repeat" description="ANK" evidence="7">
    <location>
        <begin position="1"/>
        <end position="24"/>
    </location>
</feature>
<dbReference type="EMBL" id="JAVFHQ010000015">
    <property type="protein sequence ID" value="KAK4546474.1"/>
    <property type="molecule type" value="Genomic_DNA"/>
</dbReference>
<gene>
    <name evidence="10" type="ORF">LTR36_002151</name>
</gene>
<evidence type="ECO:0000256" key="7">
    <source>
        <dbReference type="PROSITE-ProRule" id="PRU00023"/>
    </source>
</evidence>
<dbReference type="Proteomes" id="UP001324427">
    <property type="component" value="Unassembled WGS sequence"/>
</dbReference>
<keyword evidence="2 9" id="KW-0812">Transmembrane</keyword>
<keyword evidence="5 7" id="KW-0040">ANK repeat</keyword>
<evidence type="ECO:0008006" key="12">
    <source>
        <dbReference type="Google" id="ProtNLM"/>
    </source>
</evidence>
<keyword evidence="11" id="KW-1185">Reference proteome</keyword>
<proteinExistence type="predicted"/>
<dbReference type="InterPro" id="IPR002110">
    <property type="entry name" value="Ankyrin_rpt"/>
</dbReference>
<evidence type="ECO:0000256" key="2">
    <source>
        <dbReference type="ARBA" id="ARBA00022692"/>
    </source>
</evidence>
<sequence length="1218" mass="136324">MKAKTVDVAKLLIEHGADLHATDNQKKTALMYARSQEVVNLFISKGADLEARDFNGNTALMISLMEDQDTKIAELLIELGADIKATDDMKRTVLDTAVWRNRVPVVKALIDKGVDLGRKDDRERTVWHHLAMDTERRLEEDGGPSEQIVKLLLGATDGNNVLDARDSRFRTSLHWAVGSGNLLVARALLESNHVDVNATEHRSRTALHLAVKFAAELETDLADLDLMLTTLDAEIALITKKKQLRHGSHLSTSGVLKGPDTITEERVKRHQEQLRKQKDTLKRVKSNQAMILDLLLKQGAINIDAEADDGWTPLHTTCASRVSLDALNKLLSFDVKLNKKTQTSKTAFHLACEAGNIEAVTRLLAIPTTLVDTKDNFGNTPLLGAVACGHRTIVNLLAPWTQRHIDSLSKEARGAAEKFHATVIDFGSYKRGKLPAKPSVFDVLYSNPTTVKDSGRDSVSTMCPPGGRTDFRWIHLPVNNVSWCQELLTKRFIEEGAGDVEGFKILERSFLHQHRGRKVHSRYMRPMCRTVPRSARRPEAGNAGAGTQAMSADEIAKGAAEHQWLDSDMRPSILRTDATTTNTSNILALARDQRRTDSLRRSSTAVSDEFRWPQQRSLTMDSQRSAAQSDVEKPGYAAQGAIRDPPAEAENNVFLFAPYLHFETDARRREMQEALKQAESAANTKGMSAAADALVREPQHEDELLLKAHLGSSTLHIRRTLDQFFYRTIDTAFRDATQVVYKHLEEHAKIAEDLKVLMVDQLWMWILGDDLVITSFPQRWRQPPRDPLNVLESVMEEINSPTANGIGNVYELATLIAGRCFETFDRSDIRPEGSRFLDMFESTIGKAMDDETELFRRFNRASKQLSIFLQDTKHWSSLRHKEDAAVRAAVTDSDYKAESPGGTSSDREPEAIQALLDIDSEIKLWTKVKDVRDELDMLRMVFEQQKQVVPGLRESLDTVFGSNKGLGGERGKIKKRLGYHERAIDHSIQEVDRMDKQARRIYDSIRDLLDLKQKHANAFEASYARIQAAETARQGQTLFVFTVVTVIFLPLSFIAAFFALDVQEFPHQGDNQEMPLSYVSKWVFGIGISIALLCVLAALSVDKIVTAYRTMQDWISATMAGPSQGSELHGSEVWDPVAIAAKPFGRGPTKTLRDRVSIPLAGRLRVRGLEESRTWDPVAITAKPFGRGPLTGLNLHSRLWRSRRSDKDVEMNNLSSQG</sequence>
<comment type="caution">
    <text evidence="10">The sequence shown here is derived from an EMBL/GenBank/DDBJ whole genome shotgun (WGS) entry which is preliminary data.</text>
</comment>
<feature type="transmembrane region" description="Helical" evidence="9">
    <location>
        <begin position="1079"/>
        <end position="1101"/>
    </location>
</feature>
<evidence type="ECO:0000256" key="1">
    <source>
        <dbReference type="ARBA" id="ARBA00004141"/>
    </source>
</evidence>
<keyword evidence="4 9" id="KW-1133">Transmembrane helix</keyword>
<accession>A0AAV9JN93</accession>
<evidence type="ECO:0000256" key="6">
    <source>
        <dbReference type="ARBA" id="ARBA00023136"/>
    </source>
</evidence>
<comment type="subcellular location">
    <subcellularLocation>
        <location evidence="1">Membrane</location>
        <topology evidence="1">Multi-pass membrane protein</topology>
    </subcellularLocation>
</comment>
<evidence type="ECO:0000313" key="10">
    <source>
        <dbReference type="EMBL" id="KAK4546474.1"/>
    </source>
</evidence>
<feature type="transmembrane region" description="Helical" evidence="9">
    <location>
        <begin position="1038"/>
        <end position="1059"/>
    </location>
</feature>
<dbReference type="SMART" id="SM00248">
    <property type="entry name" value="ANK"/>
    <property type="match status" value="7"/>
</dbReference>
<feature type="compositionally biased region" description="Polar residues" evidence="8">
    <location>
        <begin position="614"/>
        <end position="628"/>
    </location>
</feature>
<dbReference type="SUPFAM" id="SSF48403">
    <property type="entry name" value="Ankyrin repeat"/>
    <property type="match status" value="1"/>
</dbReference>
<feature type="region of interest" description="Disordered" evidence="8">
    <location>
        <begin position="592"/>
        <end position="637"/>
    </location>
</feature>
<feature type="repeat" description="ANK" evidence="7">
    <location>
        <begin position="55"/>
        <end position="88"/>
    </location>
</feature>
<organism evidence="10 11">
    <name type="scientific">Oleoguttula mirabilis</name>
    <dbReference type="NCBI Taxonomy" id="1507867"/>
    <lineage>
        <taxon>Eukaryota</taxon>
        <taxon>Fungi</taxon>
        <taxon>Dikarya</taxon>
        <taxon>Ascomycota</taxon>
        <taxon>Pezizomycotina</taxon>
        <taxon>Dothideomycetes</taxon>
        <taxon>Dothideomycetidae</taxon>
        <taxon>Mycosphaerellales</taxon>
        <taxon>Teratosphaeriaceae</taxon>
        <taxon>Oleoguttula</taxon>
    </lineage>
</organism>
<evidence type="ECO:0000256" key="8">
    <source>
        <dbReference type="SAM" id="MobiDB-lite"/>
    </source>
</evidence>
<protein>
    <recommendedName>
        <fullName evidence="12">Ankyrin repeat protein</fullName>
    </recommendedName>
</protein>
<dbReference type="InterPro" id="IPR036770">
    <property type="entry name" value="Ankyrin_rpt-contain_sf"/>
</dbReference>
<dbReference type="InterPro" id="IPR002523">
    <property type="entry name" value="MgTranspt_CorA/ZnTranspt_ZntB"/>
</dbReference>
<dbReference type="Gene3D" id="1.25.40.20">
    <property type="entry name" value="Ankyrin repeat-containing domain"/>
    <property type="match status" value="3"/>
</dbReference>
<dbReference type="PANTHER" id="PTHR24173">
    <property type="entry name" value="ANKYRIN REPEAT CONTAINING"/>
    <property type="match status" value="1"/>
</dbReference>
<evidence type="ECO:0000256" key="9">
    <source>
        <dbReference type="SAM" id="Phobius"/>
    </source>
</evidence>
<dbReference type="PROSITE" id="PS50297">
    <property type="entry name" value="ANK_REP_REGION"/>
    <property type="match status" value="1"/>
</dbReference>
<dbReference type="GO" id="GO:0046873">
    <property type="term" value="F:metal ion transmembrane transporter activity"/>
    <property type="evidence" value="ECO:0007669"/>
    <property type="project" value="InterPro"/>
</dbReference>
<dbReference type="PROSITE" id="PS50088">
    <property type="entry name" value="ANK_REPEAT"/>
    <property type="match status" value="3"/>
</dbReference>
<dbReference type="Gene3D" id="1.20.58.340">
    <property type="entry name" value="Magnesium transport protein CorA, transmembrane region"/>
    <property type="match status" value="1"/>
</dbReference>